<protein>
    <submittedName>
        <fullName evidence="2">Uncharacterized protein</fullName>
    </submittedName>
</protein>
<dbReference type="AlphaFoldDB" id="A0A431VIY1"/>
<organism evidence="2 3">
    <name type="scientific">Azospirillum griseum</name>
    <dbReference type="NCBI Taxonomy" id="2496639"/>
    <lineage>
        <taxon>Bacteria</taxon>
        <taxon>Pseudomonadati</taxon>
        <taxon>Pseudomonadota</taxon>
        <taxon>Alphaproteobacteria</taxon>
        <taxon>Rhodospirillales</taxon>
        <taxon>Azospirillaceae</taxon>
        <taxon>Azospirillum</taxon>
    </lineage>
</organism>
<dbReference type="Proteomes" id="UP000277007">
    <property type="component" value="Unassembled WGS sequence"/>
</dbReference>
<evidence type="ECO:0000313" key="3">
    <source>
        <dbReference type="Proteomes" id="UP000277007"/>
    </source>
</evidence>
<dbReference type="EMBL" id="RXMA01000007">
    <property type="protein sequence ID" value="RTR21020.1"/>
    <property type="molecule type" value="Genomic_DNA"/>
</dbReference>
<evidence type="ECO:0000313" key="2">
    <source>
        <dbReference type="EMBL" id="RTR21020.1"/>
    </source>
</evidence>
<name>A0A431VIY1_9PROT</name>
<sequence>MVETRRTGERGNEPIRTDVGGGRVPSTGAVGVRARAEGVAQGRQRIPSVRELAALVVNGILTLPRNYRRGMFLDVQI</sequence>
<feature type="compositionally biased region" description="Basic and acidic residues" evidence="1">
    <location>
        <begin position="1"/>
        <end position="16"/>
    </location>
</feature>
<keyword evidence="3" id="KW-1185">Reference proteome</keyword>
<comment type="caution">
    <text evidence="2">The sequence shown here is derived from an EMBL/GenBank/DDBJ whole genome shotgun (WGS) entry which is preliminary data.</text>
</comment>
<feature type="region of interest" description="Disordered" evidence="1">
    <location>
        <begin position="1"/>
        <end position="28"/>
    </location>
</feature>
<dbReference type="OrthoDB" id="7306765at2"/>
<accession>A0A431VIY1</accession>
<gene>
    <name evidence="2" type="ORF">EJ903_09750</name>
</gene>
<proteinExistence type="predicted"/>
<reference evidence="2 3" key="1">
    <citation type="submission" date="2018-12" db="EMBL/GenBank/DDBJ databases">
        <authorList>
            <person name="Yang Y."/>
        </authorList>
    </citation>
    <scope>NUCLEOTIDE SEQUENCE [LARGE SCALE GENOMIC DNA]</scope>
    <source>
        <strain evidence="2 3">L-25-5w-1</strain>
    </source>
</reference>
<evidence type="ECO:0000256" key="1">
    <source>
        <dbReference type="SAM" id="MobiDB-lite"/>
    </source>
</evidence>
<dbReference type="RefSeq" id="WP_126614591.1">
    <property type="nucleotide sequence ID" value="NZ_JBHUCY010000029.1"/>
</dbReference>